<dbReference type="SUPFAM" id="SSF51182">
    <property type="entry name" value="RmlC-like cupins"/>
    <property type="match status" value="1"/>
</dbReference>
<keyword evidence="1" id="KW-0732">Signal</keyword>
<feature type="signal peptide" evidence="1">
    <location>
        <begin position="1"/>
        <end position="24"/>
    </location>
</feature>
<sequence>MIALTRLAAGSILSLAALATPATAQDTTFARGELSSARNHSGDIWLNELSAGDSVIDAAVAVATYAPGAVLDWHAHPGGQVLVITEGEGFYQERGKPGRIVHKGDVIRSMPGVEHWHGATPTSPFAYFAVTPTQKGKTIWLKPVTKAEYAAVR</sequence>
<dbReference type="EMBL" id="JACIJN010000003">
    <property type="protein sequence ID" value="MBB5725327.1"/>
    <property type="molecule type" value="Genomic_DNA"/>
</dbReference>
<reference evidence="3 4" key="1">
    <citation type="submission" date="2020-08" db="EMBL/GenBank/DDBJ databases">
        <title>Genomic Encyclopedia of Type Strains, Phase IV (KMG-IV): sequencing the most valuable type-strain genomes for metagenomic binning, comparative biology and taxonomic classification.</title>
        <authorList>
            <person name="Goeker M."/>
        </authorList>
    </citation>
    <scope>NUCLEOTIDE SEQUENCE [LARGE SCALE GENOMIC DNA]</scope>
    <source>
        <strain evidence="3 4">DSM 101535</strain>
    </source>
</reference>
<dbReference type="PANTHER" id="PTHR43698">
    <property type="entry name" value="RIBD C-TERMINAL DOMAIN CONTAINING PROTEIN"/>
    <property type="match status" value="1"/>
</dbReference>
<dbReference type="InterPro" id="IPR047263">
    <property type="entry name" value="HNL-like_cupin"/>
</dbReference>
<gene>
    <name evidence="3" type="ORF">FHS97_001243</name>
</gene>
<comment type="caution">
    <text evidence="3">The sequence shown here is derived from an EMBL/GenBank/DDBJ whole genome shotgun (WGS) entry which is preliminary data.</text>
</comment>
<proteinExistence type="predicted"/>
<evidence type="ECO:0000313" key="3">
    <source>
        <dbReference type="EMBL" id="MBB5725327.1"/>
    </source>
</evidence>
<keyword evidence="4" id="KW-1185">Reference proteome</keyword>
<accession>A0ABR6N3H1</accession>
<organism evidence="3 4">
    <name type="scientific">Sphingomonas endophytica</name>
    <dbReference type="NCBI Taxonomy" id="869719"/>
    <lineage>
        <taxon>Bacteria</taxon>
        <taxon>Pseudomonadati</taxon>
        <taxon>Pseudomonadota</taxon>
        <taxon>Alphaproteobacteria</taxon>
        <taxon>Sphingomonadales</taxon>
        <taxon>Sphingomonadaceae</taxon>
        <taxon>Sphingomonas</taxon>
    </lineage>
</organism>
<dbReference type="CDD" id="cd02233">
    <property type="entry name" value="cupin_HNL-like"/>
    <property type="match status" value="1"/>
</dbReference>
<evidence type="ECO:0000259" key="2">
    <source>
        <dbReference type="Pfam" id="PF07883"/>
    </source>
</evidence>
<dbReference type="InterPro" id="IPR013096">
    <property type="entry name" value="Cupin_2"/>
</dbReference>
<dbReference type="PANTHER" id="PTHR43698:SF1">
    <property type="entry name" value="BLL4564 PROTEIN"/>
    <property type="match status" value="1"/>
</dbReference>
<name>A0ABR6N3H1_9SPHN</name>
<dbReference type="RefSeq" id="WP_184034633.1">
    <property type="nucleotide sequence ID" value="NZ_BAABAR010000001.1"/>
</dbReference>
<dbReference type="InterPro" id="IPR011051">
    <property type="entry name" value="RmlC_Cupin_sf"/>
</dbReference>
<dbReference type="Gene3D" id="2.60.120.10">
    <property type="entry name" value="Jelly Rolls"/>
    <property type="match status" value="1"/>
</dbReference>
<dbReference type="InterPro" id="IPR014710">
    <property type="entry name" value="RmlC-like_jellyroll"/>
</dbReference>
<evidence type="ECO:0000313" key="4">
    <source>
        <dbReference type="Proteomes" id="UP000560131"/>
    </source>
</evidence>
<evidence type="ECO:0000256" key="1">
    <source>
        <dbReference type="SAM" id="SignalP"/>
    </source>
</evidence>
<feature type="domain" description="Cupin type-2" evidence="2">
    <location>
        <begin position="62"/>
        <end position="130"/>
    </location>
</feature>
<protein>
    <submittedName>
        <fullName evidence="3">Quercetin dioxygenase-like cupin family protein</fullName>
    </submittedName>
</protein>
<dbReference type="Pfam" id="PF07883">
    <property type="entry name" value="Cupin_2"/>
    <property type="match status" value="1"/>
</dbReference>
<dbReference type="Proteomes" id="UP000560131">
    <property type="component" value="Unassembled WGS sequence"/>
</dbReference>
<feature type="chain" id="PRO_5045951654" evidence="1">
    <location>
        <begin position="25"/>
        <end position="153"/>
    </location>
</feature>